<feature type="domain" description="Helix-hairpin-helix DNA-binding motif class 1" evidence="2">
    <location>
        <begin position="175"/>
        <end position="194"/>
    </location>
</feature>
<dbReference type="NCBIfam" id="TIGR00426">
    <property type="entry name" value="competence protein ComEA helix-hairpin-helix repeat region"/>
    <property type="match status" value="1"/>
</dbReference>
<keyword evidence="1" id="KW-1133">Transmembrane helix</keyword>
<dbReference type="EMBL" id="JBIQWL010000002">
    <property type="protein sequence ID" value="MFH8249966.1"/>
    <property type="molecule type" value="Genomic_DNA"/>
</dbReference>
<dbReference type="InterPro" id="IPR051675">
    <property type="entry name" value="Endo/Exo/Phosphatase_dom_1"/>
</dbReference>
<dbReference type="InterPro" id="IPR010994">
    <property type="entry name" value="RuvA_2-like"/>
</dbReference>
<organism evidence="3 4">
    <name type="scientific">Microbacterium alkaliflavum</name>
    <dbReference type="NCBI Taxonomy" id="3248839"/>
    <lineage>
        <taxon>Bacteria</taxon>
        <taxon>Bacillati</taxon>
        <taxon>Actinomycetota</taxon>
        <taxon>Actinomycetes</taxon>
        <taxon>Micrococcales</taxon>
        <taxon>Microbacteriaceae</taxon>
        <taxon>Microbacterium</taxon>
    </lineage>
</organism>
<protein>
    <submittedName>
        <fullName evidence="3">Helix-hairpin-helix domain-containing protein</fullName>
    </submittedName>
</protein>
<dbReference type="SUPFAM" id="SSF47781">
    <property type="entry name" value="RuvA domain 2-like"/>
    <property type="match status" value="1"/>
</dbReference>
<dbReference type="Gene3D" id="3.10.560.10">
    <property type="entry name" value="Outer membrane lipoprotein wza domain like"/>
    <property type="match status" value="1"/>
</dbReference>
<dbReference type="InterPro" id="IPR004509">
    <property type="entry name" value="Competence_ComEA_HhH"/>
</dbReference>
<sequence length="197" mass="19894">MAPTDDPPNERRRLGVGAAVVVVLAALAITIGIGILRGAGAPTQSVPIASHASVDASAPASLYVHVSGAVADPGLYVLDEGARVVDAIGAAGGFAPDADHDAVNLARPLSDGEQLVVPVMGESAPVGDASPAGDGRINLNTADTAALDTLPRVGPAMAQRIIDWREANGRFTSVEDLLAVPGIGDKMLEALRDLVTV</sequence>
<keyword evidence="4" id="KW-1185">Reference proteome</keyword>
<gene>
    <name evidence="3" type="ORF">ACH3VR_06330</name>
</gene>
<name>A0ABW7Q536_9MICO</name>
<keyword evidence="1" id="KW-0812">Transmembrane</keyword>
<dbReference type="Pfam" id="PF12836">
    <property type="entry name" value="HHH_3"/>
    <property type="match status" value="1"/>
</dbReference>
<feature type="transmembrane region" description="Helical" evidence="1">
    <location>
        <begin position="14"/>
        <end position="36"/>
    </location>
</feature>
<dbReference type="Gene3D" id="1.10.150.320">
    <property type="entry name" value="Photosystem II 12 kDa extrinsic protein"/>
    <property type="match status" value="1"/>
</dbReference>
<reference evidence="3 4" key="1">
    <citation type="submission" date="2024-09" db="EMBL/GenBank/DDBJ databases">
        <authorList>
            <person name="Pan X."/>
        </authorList>
    </citation>
    <scope>NUCLEOTIDE SEQUENCE [LARGE SCALE GENOMIC DNA]</scope>
    <source>
        <strain evidence="3 4">B2969</strain>
    </source>
</reference>
<dbReference type="PANTHER" id="PTHR21180:SF32">
    <property type="entry name" value="ENDONUCLEASE_EXONUCLEASE_PHOSPHATASE FAMILY DOMAIN-CONTAINING PROTEIN 1"/>
    <property type="match status" value="1"/>
</dbReference>
<dbReference type="RefSeq" id="WP_396639914.1">
    <property type="nucleotide sequence ID" value="NZ_JBIQWL010000002.1"/>
</dbReference>
<evidence type="ECO:0000259" key="2">
    <source>
        <dbReference type="SMART" id="SM00278"/>
    </source>
</evidence>
<proteinExistence type="predicted"/>
<evidence type="ECO:0000313" key="4">
    <source>
        <dbReference type="Proteomes" id="UP001610861"/>
    </source>
</evidence>
<dbReference type="InterPro" id="IPR019554">
    <property type="entry name" value="Soluble_ligand-bd"/>
</dbReference>
<dbReference type="Pfam" id="PF10531">
    <property type="entry name" value="SLBB"/>
    <property type="match status" value="1"/>
</dbReference>
<dbReference type="Proteomes" id="UP001610861">
    <property type="component" value="Unassembled WGS sequence"/>
</dbReference>
<evidence type="ECO:0000313" key="3">
    <source>
        <dbReference type="EMBL" id="MFH8249966.1"/>
    </source>
</evidence>
<keyword evidence="1" id="KW-0472">Membrane</keyword>
<comment type="caution">
    <text evidence="3">The sequence shown here is derived from an EMBL/GenBank/DDBJ whole genome shotgun (WGS) entry which is preliminary data.</text>
</comment>
<dbReference type="SMART" id="SM00278">
    <property type="entry name" value="HhH1"/>
    <property type="match status" value="2"/>
</dbReference>
<accession>A0ABW7Q536</accession>
<feature type="domain" description="Helix-hairpin-helix DNA-binding motif class 1" evidence="2">
    <location>
        <begin position="145"/>
        <end position="164"/>
    </location>
</feature>
<dbReference type="InterPro" id="IPR003583">
    <property type="entry name" value="Hlx-hairpin-Hlx_DNA-bd_motif"/>
</dbReference>
<dbReference type="PANTHER" id="PTHR21180">
    <property type="entry name" value="ENDONUCLEASE/EXONUCLEASE/PHOSPHATASE FAMILY DOMAIN-CONTAINING PROTEIN 1"/>
    <property type="match status" value="1"/>
</dbReference>
<evidence type="ECO:0000256" key="1">
    <source>
        <dbReference type="SAM" id="Phobius"/>
    </source>
</evidence>